<keyword evidence="5" id="KW-1185">Reference proteome</keyword>
<sequence length="264" mass="28915">MTPKNFIITGAGRGIGRGLSRLLLNDGHRVFLIDNNTTELGHTVENLSVKHDRGKDFEAKTCNLRKPAEIITAIAAASKLFQGKLDVLVNNAAYTEAVGKASLEQLSLDDWNASLEVNLTAPMLVTKACLTMLEHAPEGGAVINISSTRAFMSEQHNEPYSATKAGLLGLTQSMAVSLAEKDIRVNAILPGWINVSDECKEADEKDQDWEEGLTREDHRWHPAGRVGKVDDIWRAVMFLVDSEFVTGTEVVVDGGVTRKMIYPE</sequence>
<dbReference type="PANTHER" id="PTHR24321:SF8">
    <property type="entry name" value="ESTRADIOL 17-BETA-DEHYDROGENASE 8-RELATED"/>
    <property type="match status" value="1"/>
</dbReference>
<dbReference type="Pfam" id="PF13561">
    <property type="entry name" value="adh_short_C2"/>
    <property type="match status" value="1"/>
</dbReference>
<dbReference type="RefSeq" id="XP_023623107.1">
    <property type="nucleotide sequence ID" value="XM_023767339.1"/>
</dbReference>
<keyword evidence="3" id="KW-0560">Oxidoreductase</keyword>
<dbReference type="AlphaFoldDB" id="A0A2D3V171"/>
<proteinExistence type="inferred from homology"/>
<keyword evidence="2" id="KW-0521">NADP</keyword>
<dbReference type="STRING" id="112498.A0A2D3V171"/>
<dbReference type="PRINTS" id="PR00080">
    <property type="entry name" value="SDRFAMILY"/>
</dbReference>
<dbReference type="Gene3D" id="3.40.50.720">
    <property type="entry name" value="NAD(P)-binding Rossmann-like Domain"/>
    <property type="match status" value="1"/>
</dbReference>
<dbReference type="InterPro" id="IPR036291">
    <property type="entry name" value="NAD(P)-bd_dom_sf"/>
</dbReference>
<dbReference type="FunFam" id="3.40.50.720:FF:000084">
    <property type="entry name" value="Short-chain dehydrogenase reductase"/>
    <property type="match status" value="1"/>
</dbReference>
<dbReference type="PRINTS" id="PR00081">
    <property type="entry name" value="GDHRDH"/>
</dbReference>
<dbReference type="GO" id="GO:0016491">
    <property type="term" value="F:oxidoreductase activity"/>
    <property type="evidence" value="ECO:0007669"/>
    <property type="project" value="UniProtKB-KW"/>
</dbReference>
<reference evidence="4 5" key="1">
    <citation type="submission" date="2016-03" db="EMBL/GenBank/DDBJ databases">
        <authorList>
            <person name="Ploux O."/>
        </authorList>
    </citation>
    <scope>NUCLEOTIDE SEQUENCE [LARGE SCALE GENOMIC DNA]</scope>
    <source>
        <strain evidence="4 5">URUG2</strain>
    </source>
</reference>
<name>A0A2D3V171_9PEZI</name>
<dbReference type="SUPFAM" id="SSF51735">
    <property type="entry name" value="NAD(P)-binding Rossmann-fold domains"/>
    <property type="match status" value="1"/>
</dbReference>
<dbReference type="GeneID" id="35597279"/>
<accession>A0A2D3V171</accession>
<evidence type="ECO:0000256" key="1">
    <source>
        <dbReference type="ARBA" id="ARBA00006484"/>
    </source>
</evidence>
<dbReference type="InterPro" id="IPR020904">
    <property type="entry name" value="Sc_DH/Rdtase_CS"/>
</dbReference>
<dbReference type="EMBL" id="FJUY01000002">
    <property type="protein sequence ID" value="CZT16214.1"/>
    <property type="molecule type" value="Genomic_DNA"/>
</dbReference>
<dbReference type="PANTHER" id="PTHR24321">
    <property type="entry name" value="DEHYDROGENASES, SHORT CHAIN"/>
    <property type="match status" value="1"/>
</dbReference>
<evidence type="ECO:0008006" key="6">
    <source>
        <dbReference type="Google" id="ProtNLM"/>
    </source>
</evidence>
<evidence type="ECO:0000256" key="3">
    <source>
        <dbReference type="ARBA" id="ARBA00023002"/>
    </source>
</evidence>
<comment type="similarity">
    <text evidence="1">Belongs to the short-chain dehydrogenases/reductases (SDR) family.</text>
</comment>
<gene>
    <name evidence="4" type="ORF">RCC_02056</name>
</gene>
<evidence type="ECO:0000313" key="4">
    <source>
        <dbReference type="EMBL" id="CZT16214.1"/>
    </source>
</evidence>
<evidence type="ECO:0000313" key="5">
    <source>
        <dbReference type="Proteomes" id="UP000225277"/>
    </source>
</evidence>
<protein>
    <recommendedName>
        <fullName evidence="6">Dehydrogenases with different specificities (Related to short-chain alcohol dehydrogenases)</fullName>
    </recommendedName>
</protein>
<dbReference type="PROSITE" id="PS00061">
    <property type="entry name" value="ADH_SHORT"/>
    <property type="match status" value="1"/>
</dbReference>
<dbReference type="Proteomes" id="UP000225277">
    <property type="component" value="Unassembled WGS sequence"/>
</dbReference>
<organism evidence="4 5">
    <name type="scientific">Ramularia collo-cygni</name>
    <dbReference type="NCBI Taxonomy" id="112498"/>
    <lineage>
        <taxon>Eukaryota</taxon>
        <taxon>Fungi</taxon>
        <taxon>Dikarya</taxon>
        <taxon>Ascomycota</taxon>
        <taxon>Pezizomycotina</taxon>
        <taxon>Dothideomycetes</taxon>
        <taxon>Dothideomycetidae</taxon>
        <taxon>Mycosphaerellales</taxon>
        <taxon>Mycosphaerellaceae</taxon>
        <taxon>Ramularia</taxon>
    </lineage>
</organism>
<evidence type="ECO:0000256" key="2">
    <source>
        <dbReference type="ARBA" id="ARBA00022857"/>
    </source>
</evidence>
<dbReference type="OrthoDB" id="5840532at2759"/>
<dbReference type="InterPro" id="IPR002347">
    <property type="entry name" value="SDR_fam"/>
</dbReference>